<evidence type="ECO:0000313" key="2">
    <source>
        <dbReference type="EMBL" id="KAJ8897670.1"/>
    </source>
</evidence>
<dbReference type="PANTHER" id="PTHR35268:SF1">
    <property type="entry name" value="UBIQUINOL-CYTOCHROME-C REDUCTASE COMPLEX ASSEMBLY FACTOR 4"/>
    <property type="match status" value="1"/>
</dbReference>
<dbReference type="Pfam" id="PF15013">
    <property type="entry name" value="CCSMST1"/>
    <property type="match status" value="1"/>
</dbReference>
<evidence type="ECO:0000313" key="3">
    <source>
        <dbReference type="Proteomes" id="UP001159363"/>
    </source>
</evidence>
<keyword evidence="1" id="KW-0472">Membrane</keyword>
<protein>
    <submittedName>
        <fullName evidence="2">Uncharacterized protein</fullName>
    </submittedName>
</protein>
<dbReference type="PANTHER" id="PTHR35268">
    <property type="entry name" value="PROTEIN CCSMST1"/>
    <property type="match status" value="1"/>
</dbReference>
<keyword evidence="3" id="KW-1185">Reference proteome</keyword>
<accession>A0ABQ9INC6</accession>
<dbReference type="Proteomes" id="UP001159363">
    <property type="component" value="Chromosome 1"/>
</dbReference>
<gene>
    <name evidence="2" type="ORF">PR048_003020</name>
</gene>
<organism evidence="2 3">
    <name type="scientific">Dryococelus australis</name>
    <dbReference type="NCBI Taxonomy" id="614101"/>
    <lineage>
        <taxon>Eukaryota</taxon>
        <taxon>Metazoa</taxon>
        <taxon>Ecdysozoa</taxon>
        <taxon>Arthropoda</taxon>
        <taxon>Hexapoda</taxon>
        <taxon>Insecta</taxon>
        <taxon>Pterygota</taxon>
        <taxon>Neoptera</taxon>
        <taxon>Polyneoptera</taxon>
        <taxon>Phasmatodea</taxon>
        <taxon>Verophasmatodea</taxon>
        <taxon>Anareolatae</taxon>
        <taxon>Phasmatidae</taxon>
        <taxon>Eurycanthinae</taxon>
        <taxon>Dryococelus</taxon>
    </lineage>
</organism>
<proteinExistence type="predicted"/>
<evidence type="ECO:0000256" key="1">
    <source>
        <dbReference type="SAM" id="Phobius"/>
    </source>
</evidence>
<keyword evidence="1" id="KW-0812">Transmembrane</keyword>
<reference evidence="2 3" key="1">
    <citation type="submission" date="2023-02" db="EMBL/GenBank/DDBJ databases">
        <title>LHISI_Scaffold_Assembly.</title>
        <authorList>
            <person name="Stuart O.P."/>
            <person name="Cleave R."/>
            <person name="Magrath M.J.L."/>
            <person name="Mikheyev A.S."/>
        </authorList>
    </citation>
    <scope>NUCLEOTIDE SEQUENCE [LARGE SCALE GENOMIC DNA]</scope>
    <source>
        <strain evidence="2">Daus_M_001</strain>
        <tissue evidence="2">Leg muscle</tissue>
    </source>
</reference>
<keyword evidence="1" id="KW-1133">Transmembrane helix</keyword>
<feature type="transmembrane region" description="Helical" evidence="1">
    <location>
        <begin position="47"/>
        <end position="66"/>
    </location>
</feature>
<comment type="caution">
    <text evidence="2">The sequence shown here is derived from an EMBL/GenBank/DDBJ whole genome shotgun (WGS) entry which is preliminary data.</text>
</comment>
<name>A0ABQ9INC6_9NEOP</name>
<dbReference type="InterPro" id="IPR029160">
    <property type="entry name" value="UQCC4"/>
</dbReference>
<dbReference type="EMBL" id="JARBHB010000001">
    <property type="protein sequence ID" value="KAJ8897670.1"/>
    <property type="molecule type" value="Genomic_DNA"/>
</dbReference>
<sequence length="121" mass="13803">MQTAHYSTKKPVNEEDIEPVKFSTSRAATWKAKQTRSGGRDDDAPPYQPIVVSFSLAVFLLYFCVFREENDIDEEISRPLFDRIEGLKAKQLEIALKYNQDHGLPTADLERELQALEVGTK</sequence>